<protein>
    <submittedName>
        <fullName evidence="1">Uncharacterized protein</fullName>
    </submittedName>
</protein>
<accession>A0A6J4ITR0</accession>
<name>A0A6J4ITR0_9ACTN</name>
<organism evidence="1">
    <name type="scientific">uncultured Blastococcus sp</name>
    <dbReference type="NCBI Taxonomy" id="217144"/>
    <lineage>
        <taxon>Bacteria</taxon>
        <taxon>Bacillati</taxon>
        <taxon>Actinomycetota</taxon>
        <taxon>Actinomycetes</taxon>
        <taxon>Geodermatophilales</taxon>
        <taxon>Geodermatophilaceae</taxon>
        <taxon>Blastococcus</taxon>
        <taxon>environmental samples</taxon>
    </lineage>
</organism>
<sequence>MTRITSERAGQLPGPLAGVRFLVARSGIAARWPTNIT</sequence>
<dbReference type="EMBL" id="CADCTI010000215">
    <property type="protein sequence ID" value="CAA9259850.1"/>
    <property type="molecule type" value="Genomic_DNA"/>
</dbReference>
<dbReference type="AlphaFoldDB" id="A0A6J4ITR0"/>
<evidence type="ECO:0000313" key="1">
    <source>
        <dbReference type="EMBL" id="CAA9259850.1"/>
    </source>
</evidence>
<reference evidence="1" key="1">
    <citation type="submission" date="2020-02" db="EMBL/GenBank/DDBJ databases">
        <authorList>
            <person name="Meier V. D."/>
        </authorList>
    </citation>
    <scope>NUCLEOTIDE SEQUENCE</scope>
    <source>
        <strain evidence="1">AVDCRST_MAG57</strain>
    </source>
</reference>
<proteinExistence type="predicted"/>
<gene>
    <name evidence="1" type="ORF">AVDCRST_MAG57-2574</name>
</gene>